<name>A0ABM1T013_LIMPO</name>
<proteinExistence type="predicted"/>
<dbReference type="PANTHER" id="PTHR45913:SF19">
    <property type="entry name" value="LOW QUALITY PROTEIN: ZINC FINGER BED DOMAIN-CONTAINING PROTEIN 5-LIKE"/>
    <property type="match status" value="1"/>
</dbReference>
<gene>
    <name evidence="3" type="primary">LOC111087305</name>
</gene>
<evidence type="ECO:0000313" key="2">
    <source>
        <dbReference type="Proteomes" id="UP000694941"/>
    </source>
</evidence>
<dbReference type="RefSeq" id="XP_022249219.1">
    <property type="nucleotide sequence ID" value="XM_022393511.1"/>
</dbReference>
<sequence length="160" mass="18868">MDKWLKKSVEVDDNESSVNQNEEKSGQSKRRKVVRKYDSKYLETGFTWNGDEEDPQPRCIICCDQLANESMRPNKLCHHSETKHPELKDKPLEFFERMLSKLKTGQSVMQRYTKVNEKSLYVFYLISLRIAKAVFLKAGPTDRYRSPEYKLPVHNVSRFT</sequence>
<protein>
    <submittedName>
        <fullName evidence="3">Protein FAM200B-like</fullName>
    </submittedName>
</protein>
<feature type="compositionally biased region" description="Basic and acidic residues" evidence="1">
    <location>
        <begin position="1"/>
        <end position="10"/>
    </location>
</feature>
<evidence type="ECO:0000256" key="1">
    <source>
        <dbReference type="SAM" id="MobiDB-lite"/>
    </source>
</evidence>
<organism evidence="2 3">
    <name type="scientific">Limulus polyphemus</name>
    <name type="common">Atlantic horseshoe crab</name>
    <dbReference type="NCBI Taxonomy" id="6850"/>
    <lineage>
        <taxon>Eukaryota</taxon>
        <taxon>Metazoa</taxon>
        <taxon>Ecdysozoa</taxon>
        <taxon>Arthropoda</taxon>
        <taxon>Chelicerata</taxon>
        <taxon>Merostomata</taxon>
        <taxon>Xiphosura</taxon>
        <taxon>Limulidae</taxon>
        <taxon>Limulus</taxon>
    </lineage>
</organism>
<dbReference type="Proteomes" id="UP000694941">
    <property type="component" value="Unplaced"/>
</dbReference>
<reference evidence="3" key="1">
    <citation type="submission" date="2025-08" db="UniProtKB">
        <authorList>
            <consortium name="RefSeq"/>
        </authorList>
    </citation>
    <scope>IDENTIFICATION</scope>
    <source>
        <tissue evidence="3">Muscle</tissue>
    </source>
</reference>
<feature type="region of interest" description="Disordered" evidence="1">
    <location>
        <begin position="1"/>
        <end position="31"/>
    </location>
</feature>
<accession>A0ABM1T013</accession>
<keyword evidence="2" id="KW-1185">Reference proteome</keyword>
<dbReference type="GeneID" id="111087305"/>
<evidence type="ECO:0000313" key="3">
    <source>
        <dbReference type="RefSeq" id="XP_022249219.1"/>
    </source>
</evidence>
<dbReference type="PANTHER" id="PTHR45913">
    <property type="entry name" value="EPM2A-INTERACTING PROTEIN 1"/>
    <property type="match status" value="1"/>
</dbReference>